<reference evidence="1 2" key="1">
    <citation type="journal article" date="2024" name="Genome Biol. Evol.">
        <title>Chromosome-level genome assembly of the viviparous eelpout Zoarces viviparus.</title>
        <authorList>
            <person name="Fuhrmann N."/>
            <person name="Brasseur M.V."/>
            <person name="Bakowski C.E."/>
            <person name="Podsiadlowski L."/>
            <person name="Prost S."/>
            <person name="Krehenwinkel H."/>
            <person name="Mayer C."/>
        </authorList>
    </citation>
    <scope>NUCLEOTIDE SEQUENCE [LARGE SCALE GENOMIC DNA]</scope>
    <source>
        <strain evidence="1">NO-MEL_2022_Ind0_liver</strain>
    </source>
</reference>
<accession>A0AAW1EFU6</accession>
<evidence type="ECO:0000313" key="1">
    <source>
        <dbReference type="EMBL" id="KAK9521058.1"/>
    </source>
</evidence>
<evidence type="ECO:0000313" key="2">
    <source>
        <dbReference type="Proteomes" id="UP001488805"/>
    </source>
</evidence>
<dbReference type="EMBL" id="JBCEZU010000329">
    <property type="protein sequence ID" value="KAK9521058.1"/>
    <property type="molecule type" value="Genomic_DNA"/>
</dbReference>
<proteinExistence type="predicted"/>
<comment type="caution">
    <text evidence="1">The sequence shown here is derived from an EMBL/GenBank/DDBJ whole genome shotgun (WGS) entry which is preliminary data.</text>
</comment>
<protein>
    <submittedName>
        <fullName evidence="1">Uncharacterized protein</fullName>
    </submittedName>
</protein>
<keyword evidence="2" id="KW-1185">Reference proteome</keyword>
<sequence length="88" mass="9493">MDGSRRGNYHLQIKQSGPPFQAVSAVTVQGAIMGWLLCSFQQISDLLMKDVLSPSPQPLAPSAPLLSPLHPQPLSSAPCTLSPWLWAE</sequence>
<name>A0AAW1EFU6_ZOAVI</name>
<dbReference type="Proteomes" id="UP001488805">
    <property type="component" value="Unassembled WGS sequence"/>
</dbReference>
<organism evidence="1 2">
    <name type="scientific">Zoarces viviparus</name>
    <name type="common">Viviparous eelpout</name>
    <name type="synonym">Blennius viviparus</name>
    <dbReference type="NCBI Taxonomy" id="48416"/>
    <lineage>
        <taxon>Eukaryota</taxon>
        <taxon>Metazoa</taxon>
        <taxon>Chordata</taxon>
        <taxon>Craniata</taxon>
        <taxon>Vertebrata</taxon>
        <taxon>Euteleostomi</taxon>
        <taxon>Actinopterygii</taxon>
        <taxon>Neopterygii</taxon>
        <taxon>Teleostei</taxon>
        <taxon>Neoteleostei</taxon>
        <taxon>Acanthomorphata</taxon>
        <taxon>Eupercaria</taxon>
        <taxon>Perciformes</taxon>
        <taxon>Cottioidei</taxon>
        <taxon>Zoarcales</taxon>
        <taxon>Zoarcidae</taxon>
        <taxon>Zoarcinae</taxon>
        <taxon>Zoarces</taxon>
    </lineage>
</organism>
<gene>
    <name evidence="1" type="ORF">VZT92_020897</name>
</gene>
<dbReference type="AlphaFoldDB" id="A0AAW1EFU6"/>